<feature type="compositionally biased region" description="Basic and acidic residues" evidence="5">
    <location>
        <begin position="15"/>
        <end position="34"/>
    </location>
</feature>
<dbReference type="GO" id="GO:0003723">
    <property type="term" value="F:RNA binding"/>
    <property type="evidence" value="ECO:0007669"/>
    <property type="project" value="UniProtKB-UniRule"/>
</dbReference>
<dbReference type="CDD" id="cd12307">
    <property type="entry name" value="RRM_NIFK_like"/>
    <property type="match status" value="1"/>
</dbReference>
<keyword evidence="3" id="KW-0539">Nucleus</keyword>
<evidence type="ECO:0000313" key="8">
    <source>
        <dbReference type="EMBL" id="SPQ99165.1"/>
    </source>
</evidence>
<evidence type="ECO:0000313" key="7">
    <source>
        <dbReference type="EMBL" id="CEO96230.1"/>
    </source>
</evidence>
<evidence type="ECO:0000259" key="6">
    <source>
        <dbReference type="PROSITE" id="PS50102"/>
    </source>
</evidence>
<dbReference type="PANTHER" id="PTHR46754">
    <property type="entry name" value="MKI67 FHA DOMAIN-INTERACTING NUCLEOLAR PHOSPHOPROTEIN"/>
    <property type="match status" value="1"/>
</dbReference>
<keyword evidence="8" id="KW-0496">Mitochondrion</keyword>
<dbReference type="Proteomes" id="UP000290189">
    <property type="component" value="Unassembled WGS sequence"/>
</dbReference>
<evidence type="ECO:0000256" key="4">
    <source>
        <dbReference type="PROSITE-ProRule" id="PRU00176"/>
    </source>
</evidence>
<evidence type="ECO:0000256" key="3">
    <source>
        <dbReference type="ARBA" id="ARBA00023242"/>
    </source>
</evidence>
<reference evidence="8 10" key="2">
    <citation type="submission" date="2018-03" db="EMBL/GenBank/DDBJ databases">
        <authorList>
            <person name="Fogelqvist J."/>
        </authorList>
    </citation>
    <scope>NUCLEOTIDE SEQUENCE [LARGE SCALE GENOMIC DNA]</scope>
</reference>
<dbReference type="InterPro" id="IPR000504">
    <property type="entry name" value="RRM_dom"/>
</dbReference>
<dbReference type="STRING" id="37360.A0A0G4IMA4"/>
<evidence type="ECO:0000256" key="2">
    <source>
        <dbReference type="ARBA" id="ARBA00022884"/>
    </source>
</evidence>
<dbReference type="PROSITE" id="PS50102">
    <property type="entry name" value="RRM"/>
    <property type="match status" value="1"/>
</dbReference>
<dbReference type="SUPFAM" id="SSF54928">
    <property type="entry name" value="RNA-binding domain, RBD"/>
    <property type="match status" value="1"/>
</dbReference>
<evidence type="ECO:0000313" key="10">
    <source>
        <dbReference type="Proteomes" id="UP000290189"/>
    </source>
</evidence>
<feature type="domain" description="RRM" evidence="6">
    <location>
        <begin position="88"/>
        <end position="166"/>
    </location>
</feature>
<feature type="region of interest" description="Disordered" evidence="5">
    <location>
        <begin position="1"/>
        <end position="46"/>
    </location>
</feature>
<gene>
    <name evidence="7" type="ORF">PBRA_004901</name>
    <name evidence="8" type="ORF">PLBR_LOCUS6380</name>
</gene>
<dbReference type="Proteomes" id="UP000039324">
    <property type="component" value="Unassembled WGS sequence"/>
</dbReference>
<name>A0A0G4IMA4_PLABS</name>
<reference evidence="7 9" key="1">
    <citation type="submission" date="2015-02" db="EMBL/GenBank/DDBJ databases">
        <authorList>
            <person name="Chooi Y.-H."/>
        </authorList>
    </citation>
    <scope>NUCLEOTIDE SEQUENCE [LARGE SCALE GENOMIC DNA]</scope>
    <source>
        <strain evidence="7">E3</strain>
    </source>
</reference>
<dbReference type="OrthoDB" id="21467at2759"/>
<evidence type="ECO:0000313" key="9">
    <source>
        <dbReference type="Proteomes" id="UP000039324"/>
    </source>
</evidence>
<dbReference type="Pfam" id="PF00076">
    <property type="entry name" value="RRM_1"/>
    <property type="match status" value="1"/>
</dbReference>
<keyword evidence="2 4" id="KW-0694">RNA-binding</keyword>
<comment type="subcellular location">
    <subcellularLocation>
        <location evidence="1">Nucleus</location>
        <location evidence="1">Nucleolus</location>
    </subcellularLocation>
</comment>
<evidence type="ECO:0000256" key="5">
    <source>
        <dbReference type="SAM" id="MobiDB-lite"/>
    </source>
</evidence>
<geneLocation type="mitochondrion" evidence="8"/>
<organism evidence="7 9">
    <name type="scientific">Plasmodiophora brassicae</name>
    <name type="common">Clubroot disease agent</name>
    <dbReference type="NCBI Taxonomy" id="37360"/>
    <lineage>
        <taxon>Eukaryota</taxon>
        <taxon>Sar</taxon>
        <taxon>Rhizaria</taxon>
        <taxon>Endomyxa</taxon>
        <taxon>Phytomyxea</taxon>
        <taxon>Plasmodiophorida</taxon>
        <taxon>Plasmodiophoridae</taxon>
        <taxon>Plasmodiophora</taxon>
    </lineage>
</organism>
<dbReference type="GO" id="GO:0005730">
    <property type="term" value="C:nucleolus"/>
    <property type="evidence" value="ECO:0007669"/>
    <property type="project" value="UniProtKB-SubCell"/>
</dbReference>
<dbReference type="SMART" id="SM00360">
    <property type="entry name" value="RRM"/>
    <property type="match status" value="1"/>
</dbReference>
<accession>A0A0G4IMA4</accession>
<dbReference type="InterPro" id="IPR035979">
    <property type="entry name" value="RBD_domain_sf"/>
</dbReference>
<dbReference type="EMBL" id="CDSF01000057">
    <property type="protein sequence ID" value="CEO96230.1"/>
    <property type="molecule type" value="Genomic_DNA"/>
</dbReference>
<protein>
    <recommendedName>
        <fullName evidence="6">RRM domain-containing protein</fullName>
    </recommendedName>
</protein>
<dbReference type="InterPro" id="IPR012677">
    <property type="entry name" value="Nucleotide-bd_a/b_plait_sf"/>
</dbReference>
<feature type="compositionally biased region" description="Basic residues" evidence="5">
    <location>
        <begin position="1"/>
        <end position="14"/>
    </location>
</feature>
<keyword evidence="9" id="KW-1185">Reference proteome</keyword>
<dbReference type="AlphaFoldDB" id="A0A0G4IMA4"/>
<evidence type="ECO:0000256" key="1">
    <source>
        <dbReference type="ARBA" id="ARBA00004604"/>
    </source>
</evidence>
<dbReference type="EMBL" id="OVEO01000011">
    <property type="protein sequence ID" value="SPQ99165.1"/>
    <property type="molecule type" value="Genomic_DNA"/>
</dbReference>
<dbReference type="Gene3D" id="3.30.70.330">
    <property type="match status" value="1"/>
</dbReference>
<sequence length="240" mass="26898">MAKNRKAKLAKRAKRQEAEAELKTRTEQEAKADAEIAADDDGMGEGPEAIAAEMDAVIASLTSRNVEDLKVPTAAPEQPKRKPPTPGAVIYLGRIPFGFFEREMHGYFSQFGKVVRLRLSRNPKTHKSRHYAFVELETPDVAKVVVDAMHGYMMYGRTLVCQIVPESKIHDKLFAGAWHPGKHYTNSVVRSKPAHNARDHESHKRRVENLVASNDLKRRKLAAAHIDFEFVGYSTAAVQQ</sequence>
<proteinExistence type="predicted"/>